<dbReference type="EMBL" id="PVUE01000010">
    <property type="protein sequence ID" value="PRZ41317.1"/>
    <property type="molecule type" value="Genomic_DNA"/>
</dbReference>
<dbReference type="GO" id="GO:0018104">
    <property type="term" value="P:peptidoglycan-protein cross-linking"/>
    <property type="evidence" value="ECO:0007669"/>
    <property type="project" value="TreeGrafter"/>
</dbReference>
<feature type="compositionally biased region" description="Polar residues" evidence="14">
    <location>
        <begin position="40"/>
        <end position="55"/>
    </location>
</feature>
<dbReference type="AlphaFoldDB" id="A0A2T0ZYJ1"/>
<feature type="active site" description="Nucleophile" evidence="13">
    <location>
        <position position="357"/>
    </location>
</feature>
<reference evidence="17 18" key="1">
    <citation type="submission" date="2018-03" db="EMBL/GenBank/DDBJ databases">
        <title>Genomic Encyclopedia of Archaeal and Bacterial Type Strains, Phase II (KMG-II): from individual species to whole genera.</title>
        <authorList>
            <person name="Goeker M."/>
        </authorList>
    </citation>
    <scope>NUCLEOTIDE SEQUENCE [LARGE SCALE GENOMIC DNA]</scope>
    <source>
        <strain evidence="17 18">DSM 100065</strain>
    </source>
</reference>
<keyword evidence="8" id="KW-0564">Palmitate</keyword>
<evidence type="ECO:0000256" key="14">
    <source>
        <dbReference type="SAM" id="MobiDB-lite"/>
    </source>
</evidence>
<keyword evidence="7" id="KW-0472">Membrane</keyword>
<dbReference type="GO" id="GO:0008360">
    <property type="term" value="P:regulation of cell shape"/>
    <property type="evidence" value="ECO:0007669"/>
    <property type="project" value="UniProtKB-UniRule"/>
</dbReference>
<evidence type="ECO:0000313" key="17">
    <source>
        <dbReference type="EMBL" id="PRZ41317.1"/>
    </source>
</evidence>
<dbReference type="UniPathway" id="UPA00219"/>
<dbReference type="GO" id="GO:0071972">
    <property type="term" value="F:peptidoglycan L,D-transpeptidase activity"/>
    <property type="evidence" value="ECO:0007669"/>
    <property type="project" value="TreeGrafter"/>
</dbReference>
<dbReference type="SUPFAM" id="SSF141523">
    <property type="entry name" value="L,D-transpeptidase catalytic domain-like"/>
    <property type="match status" value="1"/>
</dbReference>
<comment type="pathway">
    <text evidence="12">Glycan biosynthesis.</text>
</comment>
<proteinExistence type="predicted"/>
<feature type="active site" description="Proton donor/acceptor" evidence="13">
    <location>
        <position position="339"/>
    </location>
</feature>
<dbReference type="Gene3D" id="2.40.440.10">
    <property type="entry name" value="L,D-transpeptidase catalytic domain-like"/>
    <property type="match status" value="1"/>
</dbReference>
<evidence type="ECO:0000256" key="2">
    <source>
        <dbReference type="ARBA" id="ARBA00022475"/>
    </source>
</evidence>
<evidence type="ECO:0000256" key="6">
    <source>
        <dbReference type="ARBA" id="ARBA00022984"/>
    </source>
</evidence>
<keyword evidence="9 17" id="KW-0449">Lipoprotein</keyword>
<dbReference type="Pfam" id="PF17964">
    <property type="entry name" value="Big_10"/>
    <property type="match status" value="1"/>
</dbReference>
<feature type="region of interest" description="Disordered" evidence="14">
    <location>
        <begin position="40"/>
        <end position="74"/>
    </location>
</feature>
<name>A0A2T0ZYJ1_9ACTN</name>
<keyword evidence="4 15" id="KW-0732">Signal</keyword>
<evidence type="ECO:0000256" key="8">
    <source>
        <dbReference type="ARBA" id="ARBA00023139"/>
    </source>
</evidence>
<dbReference type="InterPro" id="IPR050979">
    <property type="entry name" value="LD-transpeptidase"/>
</dbReference>
<keyword evidence="10" id="KW-0012">Acyltransferase</keyword>
<dbReference type="GO" id="GO:0016746">
    <property type="term" value="F:acyltransferase activity"/>
    <property type="evidence" value="ECO:0007669"/>
    <property type="project" value="UniProtKB-KW"/>
</dbReference>
<dbReference type="Gene3D" id="2.60.40.3780">
    <property type="match status" value="1"/>
</dbReference>
<dbReference type="OrthoDB" id="5242354at2"/>
<evidence type="ECO:0000313" key="18">
    <source>
        <dbReference type="Proteomes" id="UP000237752"/>
    </source>
</evidence>
<dbReference type="PANTHER" id="PTHR30582:SF2">
    <property type="entry name" value="L,D-TRANSPEPTIDASE YCIB-RELATED"/>
    <property type="match status" value="1"/>
</dbReference>
<dbReference type="Proteomes" id="UP000237752">
    <property type="component" value="Unassembled WGS sequence"/>
</dbReference>
<dbReference type="PROSITE" id="PS52029">
    <property type="entry name" value="LD_TPASE"/>
    <property type="match status" value="1"/>
</dbReference>
<dbReference type="InterPro" id="IPR038063">
    <property type="entry name" value="Transpep_catalytic_dom"/>
</dbReference>
<keyword evidence="5 13" id="KW-0133">Cell shape</keyword>
<comment type="pathway">
    <text evidence="1 13">Cell wall biogenesis; peptidoglycan biosynthesis.</text>
</comment>
<gene>
    <name evidence="17" type="ORF">CLV47_11044</name>
</gene>
<evidence type="ECO:0000256" key="11">
    <source>
        <dbReference type="ARBA" id="ARBA00023316"/>
    </source>
</evidence>
<evidence type="ECO:0000256" key="5">
    <source>
        <dbReference type="ARBA" id="ARBA00022960"/>
    </source>
</evidence>
<evidence type="ECO:0000256" key="10">
    <source>
        <dbReference type="ARBA" id="ARBA00023315"/>
    </source>
</evidence>
<dbReference type="FunFam" id="2.40.440.10:FF:000005">
    <property type="entry name" value="L,D-transpeptidase 2"/>
    <property type="match status" value="1"/>
</dbReference>
<evidence type="ECO:0000256" key="15">
    <source>
        <dbReference type="SAM" id="SignalP"/>
    </source>
</evidence>
<evidence type="ECO:0000256" key="4">
    <source>
        <dbReference type="ARBA" id="ARBA00022729"/>
    </source>
</evidence>
<evidence type="ECO:0000256" key="3">
    <source>
        <dbReference type="ARBA" id="ARBA00022679"/>
    </source>
</evidence>
<evidence type="ECO:0000256" key="12">
    <source>
        <dbReference type="ARBA" id="ARBA00060592"/>
    </source>
</evidence>
<dbReference type="Gene3D" id="2.60.40.3710">
    <property type="match status" value="1"/>
</dbReference>
<dbReference type="CDD" id="cd16913">
    <property type="entry name" value="YkuD_like"/>
    <property type="match status" value="1"/>
</dbReference>
<accession>A0A2T0ZYJ1</accession>
<dbReference type="GO" id="GO:0005576">
    <property type="term" value="C:extracellular region"/>
    <property type="evidence" value="ECO:0007669"/>
    <property type="project" value="TreeGrafter"/>
</dbReference>
<evidence type="ECO:0000256" key="1">
    <source>
        <dbReference type="ARBA" id="ARBA00004752"/>
    </source>
</evidence>
<comment type="caution">
    <text evidence="17">The sequence shown here is derived from an EMBL/GenBank/DDBJ whole genome shotgun (WGS) entry which is preliminary data.</text>
</comment>
<keyword evidence="11 13" id="KW-0961">Cell wall biogenesis/degradation</keyword>
<sequence length="409" mass="43554">MAVSDVNVCSMSVKPPLRMIGVFAALIALVLTAACTAAPTKTSNAGQSAPATSTAPEPKAATVSMSPAPGTTEVNPLSPITLTASYGVLSDVSVTNPDGAPVQGAMSADSATWTSAEPLGYAKAYTATATTTSFDGVITPFNATFDTLKPANKTKASLTPSKSGGTYGVGMPIIARFDEPIADKATAMQQMVVTTDPPVDGAWYWFSNYEAHWRPKDFWAPGTSVAVDINVYGVQVSEGLWGQEDTHTDFTIGDAMVSEIDNSNLQMRVYKNGELIKTMPASMGKAKYPTQSGVHVVQEKYEMKTMDSSTWGLPVDDPEGYVTDVPWATRISGSGEFVHSAPWSVSDQGVRNASHGCINLSMANGKWFYDNSNFGDIVTITGTPVKLQHGDAYMDWNIPWETWVQGGKN</sequence>
<keyword evidence="3" id="KW-0808">Transferase</keyword>
<keyword evidence="6 13" id="KW-0573">Peptidoglycan synthesis</keyword>
<dbReference type="InterPro" id="IPR005490">
    <property type="entry name" value="LD_TPept_cat_dom"/>
</dbReference>
<dbReference type="GO" id="GO:0071555">
    <property type="term" value="P:cell wall organization"/>
    <property type="evidence" value="ECO:0007669"/>
    <property type="project" value="UniProtKB-UniRule"/>
</dbReference>
<keyword evidence="2" id="KW-1003">Cell membrane</keyword>
<dbReference type="Pfam" id="PF03734">
    <property type="entry name" value="YkuD"/>
    <property type="match status" value="1"/>
</dbReference>
<feature type="domain" description="L,D-TPase catalytic" evidence="16">
    <location>
        <begin position="256"/>
        <end position="388"/>
    </location>
</feature>
<dbReference type="InterPro" id="IPR041280">
    <property type="entry name" value="Big_10"/>
</dbReference>
<dbReference type="CDD" id="cd13432">
    <property type="entry name" value="LDT_IgD_like_2"/>
    <property type="match status" value="1"/>
</dbReference>
<evidence type="ECO:0000259" key="16">
    <source>
        <dbReference type="PROSITE" id="PS52029"/>
    </source>
</evidence>
<evidence type="ECO:0000256" key="7">
    <source>
        <dbReference type="ARBA" id="ARBA00023136"/>
    </source>
</evidence>
<protein>
    <submittedName>
        <fullName evidence="17">Lipoprotein-anchoring transpeptidase ErfK/SrfK</fullName>
    </submittedName>
</protein>
<keyword evidence="18" id="KW-1185">Reference proteome</keyword>
<evidence type="ECO:0000256" key="13">
    <source>
        <dbReference type="PROSITE-ProRule" id="PRU01373"/>
    </source>
</evidence>
<dbReference type="PANTHER" id="PTHR30582">
    <property type="entry name" value="L,D-TRANSPEPTIDASE"/>
    <property type="match status" value="1"/>
</dbReference>
<feature type="chain" id="PRO_5039383982" evidence="15">
    <location>
        <begin position="34"/>
        <end position="409"/>
    </location>
</feature>
<organism evidence="17 18">
    <name type="scientific">Antricoccus suffuscus</name>
    <dbReference type="NCBI Taxonomy" id="1629062"/>
    <lineage>
        <taxon>Bacteria</taxon>
        <taxon>Bacillati</taxon>
        <taxon>Actinomycetota</taxon>
        <taxon>Actinomycetes</taxon>
        <taxon>Geodermatophilales</taxon>
        <taxon>Antricoccaceae</taxon>
        <taxon>Antricoccus</taxon>
    </lineage>
</organism>
<feature type="signal peptide" evidence="15">
    <location>
        <begin position="1"/>
        <end position="33"/>
    </location>
</feature>
<evidence type="ECO:0000256" key="9">
    <source>
        <dbReference type="ARBA" id="ARBA00023288"/>
    </source>
</evidence>